<reference evidence="2" key="1">
    <citation type="journal article" date="2017" name="Nature">
        <title>The sunflower genome provides insights into oil metabolism, flowering and Asterid evolution.</title>
        <authorList>
            <person name="Badouin H."/>
            <person name="Gouzy J."/>
            <person name="Grassa C.J."/>
            <person name="Murat F."/>
            <person name="Staton S.E."/>
            <person name="Cottret L."/>
            <person name="Lelandais-Briere C."/>
            <person name="Owens G.L."/>
            <person name="Carrere S."/>
            <person name="Mayjonade B."/>
            <person name="Legrand L."/>
            <person name="Gill N."/>
            <person name="Kane N.C."/>
            <person name="Bowers J.E."/>
            <person name="Hubner S."/>
            <person name="Bellec A."/>
            <person name="Berard A."/>
            <person name="Berges H."/>
            <person name="Blanchet N."/>
            <person name="Boniface M.C."/>
            <person name="Brunel D."/>
            <person name="Catrice O."/>
            <person name="Chaidir N."/>
            <person name="Claudel C."/>
            <person name="Donnadieu C."/>
            <person name="Faraut T."/>
            <person name="Fievet G."/>
            <person name="Helmstetter N."/>
            <person name="King M."/>
            <person name="Knapp S.J."/>
            <person name="Lai Z."/>
            <person name="Le Paslier M.C."/>
            <person name="Lippi Y."/>
            <person name="Lorenzon L."/>
            <person name="Mandel J.R."/>
            <person name="Marage G."/>
            <person name="Marchand G."/>
            <person name="Marquand E."/>
            <person name="Bret-Mestries E."/>
            <person name="Morien E."/>
            <person name="Nambeesan S."/>
            <person name="Nguyen T."/>
            <person name="Pegot-Espagnet P."/>
            <person name="Pouilly N."/>
            <person name="Raftis F."/>
            <person name="Sallet E."/>
            <person name="Schiex T."/>
            <person name="Thomas J."/>
            <person name="Vandecasteele C."/>
            <person name="Vares D."/>
            <person name="Vear F."/>
            <person name="Vautrin S."/>
            <person name="Crespi M."/>
            <person name="Mangin B."/>
            <person name="Burke J.M."/>
            <person name="Salse J."/>
            <person name="Munos S."/>
            <person name="Vincourt P."/>
            <person name="Rieseberg L.H."/>
            <person name="Langlade N.B."/>
        </authorList>
    </citation>
    <scope>NUCLEOTIDE SEQUENCE [LARGE SCALE GENOMIC DNA]</scope>
    <source>
        <strain evidence="2">cv. SF193</strain>
    </source>
</reference>
<name>A0A251TL05_HELAN</name>
<gene>
    <name evidence="1" type="ORF">HannXRQ_Chr10g0302981</name>
</gene>
<evidence type="ECO:0000313" key="2">
    <source>
        <dbReference type="Proteomes" id="UP000215914"/>
    </source>
</evidence>
<evidence type="ECO:0000313" key="1">
    <source>
        <dbReference type="EMBL" id="OTG11817.1"/>
    </source>
</evidence>
<sequence length="56" mass="6043">MISANCDVVKPKVVAAEHISQFNEEAHSSFVLIGHVVNAEFALIICPTEPYVLFGG</sequence>
<accession>A0A251TL05</accession>
<dbReference type="STRING" id="4232.A0A251TL05"/>
<dbReference type="Proteomes" id="UP000215914">
    <property type="component" value="Chromosome 10"/>
</dbReference>
<organism evidence="1 2">
    <name type="scientific">Helianthus annuus</name>
    <name type="common">Common sunflower</name>
    <dbReference type="NCBI Taxonomy" id="4232"/>
    <lineage>
        <taxon>Eukaryota</taxon>
        <taxon>Viridiplantae</taxon>
        <taxon>Streptophyta</taxon>
        <taxon>Embryophyta</taxon>
        <taxon>Tracheophyta</taxon>
        <taxon>Spermatophyta</taxon>
        <taxon>Magnoliopsida</taxon>
        <taxon>eudicotyledons</taxon>
        <taxon>Gunneridae</taxon>
        <taxon>Pentapetalae</taxon>
        <taxon>asterids</taxon>
        <taxon>campanulids</taxon>
        <taxon>Asterales</taxon>
        <taxon>Asteraceae</taxon>
        <taxon>Asteroideae</taxon>
        <taxon>Heliantheae alliance</taxon>
        <taxon>Heliantheae</taxon>
        <taxon>Helianthus</taxon>
    </lineage>
</organism>
<dbReference type="AlphaFoldDB" id="A0A251TL05"/>
<protein>
    <submittedName>
        <fullName evidence="1">Uncharacterized protein</fullName>
    </submittedName>
</protein>
<proteinExistence type="predicted"/>
<dbReference type="EMBL" id="CM007899">
    <property type="protein sequence ID" value="OTG11817.1"/>
    <property type="molecule type" value="Genomic_DNA"/>
</dbReference>
<keyword evidence="2" id="KW-1185">Reference proteome</keyword>
<dbReference type="InParanoid" id="A0A251TL05"/>